<organism evidence="2 3">
    <name type="scientific">Mucilaginibacter ximonensis</name>
    <dbReference type="NCBI Taxonomy" id="538021"/>
    <lineage>
        <taxon>Bacteria</taxon>
        <taxon>Pseudomonadati</taxon>
        <taxon>Bacteroidota</taxon>
        <taxon>Sphingobacteriia</taxon>
        <taxon>Sphingobacteriales</taxon>
        <taxon>Sphingobacteriaceae</taxon>
        <taxon>Mucilaginibacter</taxon>
    </lineage>
</organism>
<reference evidence="3" key="1">
    <citation type="journal article" date="2019" name="Int. J. Syst. Evol. Microbiol.">
        <title>The Global Catalogue of Microorganisms (GCM) 10K type strain sequencing project: providing services to taxonomists for standard genome sequencing and annotation.</title>
        <authorList>
            <consortium name="The Broad Institute Genomics Platform"/>
            <consortium name="The Broad Institute Genome Sequencing Center for Infectious Disease"/>
            <person name="Wu L."/>
            <person name="Ma J."/>
        </authorList>
    </citation>
    <scope>NUCLEOTIDE SEQUENCE [LARGE SCALE GENOMIC DNA]</scope>
    <source>
        <strain evidence="3">KCTC 22437</strain>
    </source>
</reference>
<proteinExistence type="predicted"/>
<dbReference type="RefSeq" id="WP_377189516.1">
    <property type="nucleotide sequence ID" value="NZ_JBHUPD010000004.1"/>
</dbReference>
<comment type="caution">
    <text evidence="2">The sequence shown here is derived from an EMBL/GenBank/DDBJ whole genome shotgun (WGS) entry which is preliminary data.</text>
</comment>
<gene>
    <name evidence="2" type="ORF">ACFS5N_18980</name>
</gene>
<feature type="chain" id="PRO_5045183395" description="Lipocalin-like domain-containing protein" evidence="1">
    <location>
        <begin position="18"/>
        <end position="257"/>
    </location>
</feature>
<feature type="signal peptide" evidence="1">
    <location>
        <begin position="1"/>
        <end position="17"/>
    </location>
</feature>
<evidence type="ECO:0000256" key="1">
    <source>
        <dbReference type="SAM" id="SignalP"/>
    </source>
</evidence>
<dbReference type="Proteomes" id="UP001597557">
    <property type="component" value="Unassembled WGS sequence"/>
</dbReference>
<name>A0ABW5YIE3_9SPHI</name>
<evidence type="ECO:0000313" key="3">
    <source>
        <dbReference type="Proteomes" id="UP001597557"/>
    </source>
</evidence>
<protein>
    <recommendedName>
        <fullName evidence="4">Lipocalin-like domain-containing protein</fullName>
    </recommendedName>
</protein>
<dbReference type="PROSITE" id="PS51257">
    <property type="entry name" value="PROKAR_LIPOPROTEIN"/>
    <property type="match status" value="1"/>
</dbReference>
<keyword evidence="1" id="KW-0732">Signal</keyword>
<evidence type="ECO:0000313" key="2">
    <source>
        <dbReference type="EMBL" id="MFD2874576.1"/>
    </source>
</evidence>
<dbReference type="EMBL" id="JBHUPD010000004">
    <property type="protein sequence ID" value="MFD2874576.1"/>
    <property type="molecule type" value="Genomic_DNA"/>
</dbReference>
<accession>A0ABW5YIE3</accession>
<evidence type="ECO:0008006" key="4">
    <source>
        <dbReference type="Google" id="ProtNLM"/>
    </source>
</evidence>
<keyword evidence="3" id="KW-1185">Reference proteome</keyword>
<sequence length="257" mass="29045">MTLKNCFWTIVILGAMAAASSCRKAEKATGVCLHNSSIDYQKRWAIKSTRIQTYDANHKLVSNVVTQPNGYFEINADFTYYIYSDDAPVKGKWSINGNCQFVLNPGTSRERAFEVTQLSDDSLTLQQTSGLTVITQKYRVFKCPSLASLQFRWDLTFTTQSPYGVDTVFRNLIVPEAGYFRLYADASYDLVLAGNPPPPPVTGTWGIANPGCVLILDKNKPNERSYEIQKLNTDSLVIWRKDTTAKQNYLRHYAKHK</sequence>